<dbReference type="Proteomes" id="UP001314170">
    <property type="component" value="Unassembled WGS sequence"/>
</dbReference>
<evidence type="ECO:0000313" key="2">
    <source>
        <dbReference type="EMBL" id="CAK7337727.1"/>
    </source>
</evidence>
<reference evidence="2 3" key="1">
    <citation type="submission" date="2024-01" db="EMBL/GenBank/DDBJ databases">
        <authorList>
            <person name="Waweru B."/>
        </authorList>
    </citation>
    <scope>NUCLEOTIDE SEQUENCE [LARGE SCALE GENOMIC DNA]</scope>
</reference>
<comment type="caution">
    <text evidence="2">The sequence shown here is derived from an EMBL/GenBank/DDBJ whole genome shotgun (WGS) entry which is preliminary data.</text>
</comment>
<accession>A0AAV1RQA8</accession>
<name>A0AAV1RQA8_9ROSI</name>
<sequence length="102" mass="11368">MLSYYWSITPRPLHVGESSKPNHIQRSGRRGGRRGGGIMGVIVKYARDRDGDVLRLPLLEDVGIAIIHGMLTDYAVNFDITRSIRHGKKVAASPARESRSQK</sequence>
<proteinExistence type="predicted"/>
<evidence type="ECO:0000313" key="3">
    <source>
        <dbReference type="Proteomes" id="UP001314170"/>
    </source>
</evidence>
<dbReference type="EMBL" id="CAWUPB010001108">
    <property type="protein sequence ID" value="CAK7337727.1"/>
    <property type="molecule type" value="Genomic_DNA"/>
</dbReference>
<evidence type="ECO:0000256" key="1">
    <source>
        <dbReference type="SAM" id="MobiDB-lite"/>
    </source>
</evidence>
<organism evidence="2 3">
    <name type="scientific">Dovyalis caffra</name>
    <dbReference type="NCBI Taxonomy" id="77055"/>
    <lineage>
        <taxon>Eukaryota</taxon>
        <taxon>Viridiplantae</taxon>
        <taxon>Streptophyta</taxon>
        <taxon>Embryophyta</taxon>
        <taxon>Tracheophyta</taxon>
        <taxon>Spermatophyta</taxon>
        <taxon>Magnoliopsida</taxon>
        <taxon>eudicotyledons</taxon>
        <taxon>Gunneridae</taxon>
        <taxon>Pentapetalae</taxon>
        <taxon>rosids</taxon>
        <taxon>fabids</taxon>
        <taxon>Malpighiales</taxon>
        <taxon>Salicaceae</taxon>
        <taxon>Flacourtieae</taxon>
        <taxon>Dovyalis</taxon>
    </lineage>
</organism>
<keyword evidence="3" id="KW-1185">Reference proteome</keyword>
<dbReference type="AlphaFoldDB" id="A0AAV1RQA8"/>
<gene>
    <name evidence="2" type="ORF">DCAF_LOCUS12765</name>
</gene>
<protein>
    <submittedName>
        <fullName evidence="2">Uncharacterized protein</fullName>
    </submittedName>
</protein>
<feature type="region of interest" description="Disordered" evidence="1">
    <location>
        <begin position="16"/>
        <end position="35"/>
    </location>
</feature>